<evidence type="ECO:0000313" key="2">
    <source>
        <dbReference type="Proteomes" id="UP000266673"/>
    </source>
</evidence>
<dbReference type="OrthoDB" id="2417160at2759"/>
<proteinExistence type="predicted"/>
<protein>
    <submittedName>
        <fullName evidence="1">Uncharacterized protein</fullName>
    </submittedName>
</protein>
<name>A0A397TUJ2_9GLOM</name>
<dbReference type="EMBL" id="QKWP01002942">
    <property type="protein sequence ID" value="RIB01782.1"/>
    <property type="molecule type" value="Genomic_DNA"/>
</dbReference>
<sequence>MASELIWPYILKNDNPTSSGYLEWAKKQTDKIYKLKFEQAIICFRIGVRTNHPLLRNAARRQFAPIWTKATLLAILQEIRGLSNAEEVVDEENVDEELVNQEMA</sequence>
<organism evidence="1 2">
    <name type="scientific">Gigaspora rosea</name>
    <dbReference type="NCBI Taxonomy" id="44941"/>
    <lineage>
        <taxon>Eukaryota</taxon>
        <taxon>Fungi</taxon>
        <taxon>Fungi incertae sedis</taxon>
        <taxon>Mucoromycota</taxon>
        <taxon>Glomeromycotina</taxon>
        <taxon>Glomeromycetes</taxon>
        <taxon>Diversisporales</taxon>
        <taxon>Gigasporaceae</taxon>
        <taxon>Gigaspora</taxon>
    </lineage>
</organism>
<evidence type="ECO:0000313" key="1">
    <source>
        <dbReference type="EMBL" id="RIB01782.1"/>
    </source>
</evidence>
<dbReference type="AlphaFoldDB" id="A0A397TUJ2"/>
<comment type="caution">
    <text evidence="1">The sequence shown here is derived from an EMBL/GenBank/DDBJ whole genome shotgun (WGS) entry which is preliminary data.</text>
</comment>
<gene>
    <name evidence="1" type="ORF">C2G38_2050596</name>
</gene>
<dbReference type="Proteomes" id="UP000266673">
    <property type="component" value="Unassembled WGS sequence"/>
</dbReference>
<accession>A0A397TUJ2</accession>
<reference evidence="1 2" key="1">
    <citation type="submission" date="2018-06" db="EMBL/GenBank/DDBJ databases">
        <title>Comparative genomics reveals the genomic features of Rhizophagus irregularis, R. cerebriforme, R. diaphanum and Gigaspora rosea, and their symbiotic lifestyle signature.</title>
        <authorList>
            <person name="Morin E."/>
            <person name="San Clemente H."/>
            <person name="Chen E.C.H."/>
            <person name="De La Providencia I."/>
            <person name="Hainaut M."/>
            <person name="Kuo A."/>
            <person name="Kohler A."/>
            <person name="Murat C."/>
            <person name="Tang N."/>
            <person name="Roy S."/>
            <person name="Loubradou J."/>
            <person name="Henrissat B."/>
            <person name="Grigoriev I.V."/>
            <person name="Corradi N."/>
            <person name="Roux C."/>
            <person name="Martin F.M."/>
        </authorList>
    </citation>
    <scope>NUCLEOTIDE SEQUENCE [LARGE SCALE GENOMIC DNA]</scope>
    <source>
        <strain evidence="1 2">DAOM 194757</strain>
    </source>
</reference>
<keyword evidence="2" id="KW-1185">Reference proteome</keyword>